<accession>A0AAW2H578</accession>
<dbReference type="AlphaFoldDB" id="A0AAW2H578"/>
<comment type="caution">
    <text evidence="1">The sequence shown here is derived from an EMBL/GenBank/DDBJ whole genome shotgun (WGS) entry which is preliminary data.</text>
</comment>
<proteinExistence type="predicted"/>
<organism evidence="1 2">
    <name type="scientific">Cardiocondyla obscurior</name>
    <dbReference type="NCBI Taxonomy" id="286306"/>
    <lineage>
        <taxon>Eukaryota</taxon>
        <taxon>Metazoa</taxon>
        <taxon>Ecdysozoa</taxon>
        <taxon>Arthropoda</taxon>
        <taxon>Hexapoda</taxon>
        <taxon>Insecta</taxon>
        <taxon>Pterygota</taxon>
        <taxon>Neoptera</taxon>
        <taxon>Endopterygota</taxon>
        <taxon>Hymenoptera</taxon>
        <taxon>Apocrita</taxon>
        <taxon>Aculeata</taxon>
        <taxon>Formicoidea</taxon>
        <taxon>Formicidae</taxon>
        <taxon>Myrmicinae</taxon>
        <taxon>Cardiocondyla</taxon>
    </lineage>
</organism>
<reference evidence="1 2" key="1">
    <citation type="submission" date="2023-03" db="EMBL/GenBank/DDBJ databases">
        <title>High recombination rates correlate with genetic variation in Cardiocondyla obscurior ants.</title>
        <authorList>
            <person name="Errbii M."/>
        </authorList>
    </citation>
    <scope>NUCLEOTIDE SEQUENCE [LARGE SCALE GENOMIC DNA]</scope>
    <source>
        <strain evidence="1">Alpha-2009</strain>
        <tissue evidence="1">Whole body</tissue>
    </source>
</reference>
<evidence type="ECO:0000313" key="2">
    <source>
        <dbReference type="Proteomes" id="UP001430953"/>
    </source>
</evidence>
<dbReference type="EMBL" id="JADYXP020000001">
    <property type="protein sequence ID" value="KAL0134616.1"/>
    <property type="molecule type" value="Genomic_DNA"/>
</dbReference>
<evidence type="ECO:0000313" key="1">
    <source>
        <dbReference type="EMBL" id="KAL0134616.1"/>
    </source>
</evidence>
<dbReference type="Proteomes" id="UP001430953">
    <property type="component" value="Unassembled WGS sequence"/>
</dbReference>
<keyword evidence="2" id="KW-1185">Reference proteome</keyword>
<sequence>MLHLCSRYLLLPIYTKAQIIVTCEIILSSLFNKC</sequence>
<gene>
    <name evidence="1" type="ORF">PUN28_001427</name>
</gene>
<protein>
    <submittedName>
        <fullName evidence="1">Uncharacterized protein</fullName>
    </submittedName>
</protein>
<name>A0AAW2H578_9HYME</name>